<reference evidence="1" key="1">
    <citation type="submission" date="2022-08" db="EMBL/GenBank/DDBJ databases">
        <authorList>
            <person name="Gutierrez-Valencia J."/>
        </authorList>
    </citation>
    <scope>NUCLEOTIDE SEQUENCE</scope>
</reference>
<keyword evidence="2" id="KW-1185">Reference proteome</keyword>
<sequence>MRVLTRTPATHLVPITPTLILASMCIPKSSRVRQMISMAAIRSQRSGLWATGRR</sequence>
<dbReference type="Proteomes" id="UP001154282">
    <property type="component" value="Unassembled WGS sequence"/>
</dbReference>
<gene>
    <name evidence="1" type="ORF">LITE_LOCUS48400</name>
</gene>
<dbReference type="AlphaFoldDB" id="A0AAV0RM38"/>
<accession>A0AAV0RM38</accession>
<evidence type="ECO:0000313" key="2">
    <source>
        <dbReference type="Proteomes" id="UP001154282"/>
    </source>
</evidence>
<name>A0AAV0RM38_9ROSI</name>
<organism evidence="1 2">
    <name type="scientific">Linum tenue</name>
    <dbReference type="NCBI Taxonomy" id="586396"/>
    <lineage>
        <taxon>Eukaryota</taxon>
        <taxon>Viridiplantae</taxon>
        <taxon>Streptophyta</taxon>
        <taxon>Embryophyta</taxon>
        <taxon>Tracheophyta</taxon>
        <taxon>Spermatophyta</taxon>
        <taxon>Magnoliopsida</taxon>
        <taxon>eudicotyledons</taxon>
        <taxon>Gunneridae</taxon>
        <taxon>Pentapetalae</taxon>
        <taxon>rosids</taxon>
        <taxon>fabids</taxon>
        <taxon>Malpighiales</taxon>
        <taxon>Linaceae</taxon>
        <taxon>Linum</taxon>
    </lineage>
</organism>
<proteinExistence type="predicted"/>
<comment type="caution">
    <text evidence="1">The sequence shown here is derived from an EMBL/GenBank/DDBJ whole genome shotgun (WGS) entry which is preliminary data.</text>
</comment>
<protein>
    <submittedName>
        <fullName evidence="1">Uncharacterized protein</fullName>
    </submittedName>
</protein>
<evidence type="ECO:0000313" key="1">
    <source>
        <dbReference type="EMBL" id="CAI0557533.1"/>
    </source>
</evidence>
<dbReference type="EMBL" id="CAMGYJ010000011">
    <property type="protein sequence ID" value="CAI0557533.1"/>
    <property type="molecule type" value="Genomic_DNA"/>
</dbReference>